<sequence>MTADEPPRDGAPGRRTDLGVEVTRELGGSGRLARGGSTRYSTLKFSSRGVPREEEVPPAEDAPDGAGRAPMGAPVTPTVAETVPVVVRDEPPPGLLGRVARLLGLRG</sequence>
<dbReference type="AlphaFoldDB" id="A0A841H3A4"/>
<gene>
    <name evidence="2" type="ORF">HNQ61_003981</name>
</gene>
<evidence type="ECO:0000256" key="1">
    <source>
        <dbReference type="SAM" id="MobiDB-lite"/>
    </source>
</evidence>
<dbReference type="RefSeq" id="WP_170036489.1">
    <property type="nucleotide sequence ID" value="NZ_JABDTL010000002.1"/>
</dbReference>
<accession>A0A841H3A4</accession>
<feature type="compositionally biased region" description="Basic and acidic residues" evidence="1">
    <location>
        <begin position="1"/>
        <end position="24"/>
    </location>
</feature>
<evidence type="ECO:0000313" key="3">
    <source>
        <dbReference type="Proteomes" id="UP000582837"/>
    </source>
</evidence>
<dbReference type="EMBL" id="JACHIA010000014">
    <property type="protein sequence ID" value="MBB6072319.1"/>
    <property type="molecule type" value="Genomic_DNA"/>
</dbReference>
<reference evidence="2 3" key="1">
    <citation type="submission" date="2020-08" db="EMBL/GenBank/DDBJ databases">
        <title>Genomic Encyclopedia of Type Strains, Phase IV (KMG-IV): sequencing the most valuable type-strain genomes for metagenomic binning, comparative biology and taxonomic classification.</title>
        <authorList>
            <person name="Goeker M."/>
        </authorList>
    </citation>
    <scope>NUCLEOTIDE SEQUENCE [LARGE SCALE GENOMIC DNA]</scope>
    <source>
        <strain evidence="2 3">DSM 29007</strain>
    </source>
</reference>
<name>A0A841H3A4_9BACT</name>
<organism evidence="2 3">
    <name type="scientific">Longimicrobium terrae</name>
    <dbReference type="NCBI Taxonomy" id="1639882"/>
    <lineage>
        <taxon>Bacteria</taxon>
        <taxon>Pseudomonadati</taxon>
        <taxon>Gemmatimonadota</taxon>
        <taxon>Longimicrobiia</taxon>
        <taxon>Longimicrobiales</taxon>
        <taxon>Longimicrobiaceae</taxon>
        <taxon>Longimicrobium</taxon>
    </lineage>
</organism>
<proteinExistence type="predicted"/>
<protein>
    <submittedName>
        <fullName evidence="2">Uncharacterized protein</fullName>
    </submittedName>
</protein>
<keyword evidence="3" id="KW-1185">Reference proteome</keyword>
<feature type="region of interest" description="Disordered" evidence="1">
    <location>
        <begin position="1"/>
        <end position="76"/>
    </location>
</feature>
<evidence type="ECO:0000313" key="2">
    <source>
        <dbReference type="EMBL" id="MBB6072319.1"/>
    </source>
</evidence>
<comment type="caution">
    <text evidence="2">The sequence shown here is derived from an EMBL/GenBank/DDBJ whole genome shotgun (WGS) entry which is preliminary data.</text>
</comment>
<dbReference type="Proteomes" id="UP000582837">
    <property type="component" value="Unassembled WGS sequence"/>
</dbReference>
<feature type="compositionally biased region" description="Low complexity" evidence="1">
    <location>
        <begin position="64"/>
        <end position="76"/>
    </location>
</feature>